<accession>X1M7S3</accession>
<proteinExistence type="predicted"/>
<organism evidence="2">
    <name type="scientific">marine sediment metagenome</name>
    <dbReference type="NCBI Taxonomy" id="412755"/>
    <lineage>
        <taxon>unclassified sequences</taxon>
        <taxon>metagenomes</taxon>
        <taxon>ecological metagenomes</taxon>
    </lineage>
</organism>
<feature type="domain" description="RNA 3'-terminal phosphate cyclase" evidence="1">
    <location>
        <begin position="9"/>
        <end position="42"/>
    </location>
</feature>
<name>X1M7S3_9ZZZZ</name>
<dbReference type="GO" id="GO:0003824">
    <property type="term" value="F:catalytic activity"/>
    <property type="evidence" value="ECO:0007669"/>
    <property type="project" value="InterPro"/>
</dbReference>
<comment type="caution">
    <text evidence="2">The sequence shown here is derived from an EMBL/GenBank/DDBJ whole genome shotgun (WGS) entry which is preliminary data.</text>
</comment>
<dbReference type="SUPFAM" id="SSF55205">
    <property type="entry name" value="EPT/RTPC-like"/>
    <property type="match status" value="1"/>
</dbReference>
<dbReference type="Pfam" id="PF01137">
    <property type="entry name" value="RTC"/>
    <property type="match status" value="1"/>
</dbReference>
<feature type="non-terminal residue" evidence="2">
    <location>
        <position position="42"/>
    </location>
</feature>
<dbReference type="InterPro" id="IPR037136">
    <property type="entry name" value="RNA3'_phos_cyclase_dom_sf"/>
</dbReference>
<gene>
    <name evidence="2" type="ORF">S06H3_34110</name>
</gene>
<dbReference type="Gene3D" id="3.65.10.20">
    <property type="entry name" value="RNA 3'-terminal phosphate cyclase domain"/>
    <property type="match status" value="1"/>
</dbReference>
<dbReference type="EMBL" id="BARV01020439">
    <property type="protein sequence ID" value="GAI27353.1"/>
    <property type="molecule type" value="Genomic_DNA"/>
</dbReference>
<dbReference type="InterPro" id="IPR013792">
    <property type="entry name" value="RNA3'P_cycl/enolpyr_Trfase_a/b"/>
</dbReference>
<evidence type="ECO:0000259" key="1">
    <source>
        <dbReference type="Pfam" id="PF01137"/>
    </source>
</evidence>
<sequence>MINIDGAQKSGSGTIIRFAVGLATLLGEELHLTNIRAKREKP</sequence>
<protein>
    <recommendedName>
        <fullName evidence="1">RNA 3'-terminal phosphate cyclase domain-containing protein</fullName>
    </recommendedName>
</protein>
<reference evidence="2" key="1">
    <citation type="journal article" date="2014" name="Front. Microbiol.">
        <title>High frequency of phylogenetically diverse reductive dehalogenase-homologous genes in deep subseafloor sedimentary metagenomes.</title>
        <authorList>
            <person name="Kawai M."/>
            <person name="Futagami T."/>
            <person name="Toyoda A."/>
            <person name="Takaki Y."/>
            <person name="Nishi S."/>
            <person name="Hori S."/>
            <person name="Arai W."/>
            <person name="Tsubouchi T."/>
            <person name="Morono Y."/>
            <person name="Uchiyama I."/>
            <person name="Ito T."/>
            <person name="Fujiyama A."/>
            <person name="Inagaki F."/>
            <person name="Takami H."/>
        </authorList>
    </citation>
    <scope>NUCLEOTIDE SEQUENCE</scope>
    <source>
        <strain evidence="2">Expedition CK06-06</strain>
    </source>
</reference>
<dbReference type="InterPro" id="IPR023797">
    <property type="entry name" value="RNA3'_phos_cyclase_dom"/>
</dbReference>
<dbReference type="AlphaFoldDB" id="X1M7S3"/>
<evidence type="ECO:0000313" key="2">
    <source>
        <dbReference type="EMBL" id="GAI27353.1"/>
    </source>
</evidence>